<evidence type="ECO:0000256" key="1">
    <source>
        <dbReference type="SAM" id="MobiDB-lite"/>
    </source>
</evidence>
<feature type="non-terminal residue" evidence="2">
    <location>
        <position position="1"/>
    </location>
</feature>
<reference evidence="2" key="1">
    <citation type="journal article" date="2013" name="BMC Genomics">
        <title>Unscrambling butterfly oogenesis.</title>
        <authorList>
            <person name="Carter J.M."/>
            <person name="Baker S.C."/>
            <person name="Pink R."/>
            <person name="Carter D.R."/>
            <person name="Collins A."/>
            <person name="Tomlin J."/>
            <person name="Gibbs M."/>
            <person name="Breuker C.J."/>
        </authorList>
    </citation>
    <scope>NUCLEOTIDE SEQUENCE</scope>
    <source>
        <tissue evidence="2">Ovary</tissue>
    </source>
</reference>
<accession>S4PIL8</accession>
<reference evidence="2" key="2">
    <citation type="submission" date="2013-05" db="EMBL/GenBank/DDBJ databases">
        <authorList>
            <person name="Carter J.-M."/>
            <person name="Baker S.C."/>
            <person name="Pink R."/>
            <person name="Carter D.R.F."/>
            <person name="Collins A."/>
            <person name="Tomlin J."/>
            <person name="Gibbs M."/>
            <person name="Breuker C.J."/>
        </authorList>
    </citation>
    <scope>NUCLEOTIDE SEQUENCE</scope>
    <source>
        <tissue evidence="2">Ovary</tissue>
    </source>
</reference>
<proteinExistence type="predicted"/>
<feature type="region of interest" description="Disordered" evidence="1">
    <location>
        <begin position="41"/>
        <end position="85"/>
    </location>
</feature>
<evidence type="ECO:0000313" key="2">
    <source>
        <dbReference type="EMBL" id="JAA92401.1"/>
    </source>
</evidence>
<protein>
    <submittedName>
        <fullName evidence="2">Bhlhzip transcription factor bigmax</fullName>
    </submittedName>
</protein>
<feature type="non-terminal residue" evidence="2">
    <location>
        <position position="85"/>
    </location>
</feature>
<name>S4PIL8_9NEOP</name>
<feature type="compositionally biased region" description="Basic and acidic residues" evidence="1">
    <location>
        <begin position="74"/>
        <end position="85"/>
    </location>
</feature>
<sequence>HRRKILKVKSKSKIKGKNQDEFNFKLLVNFISIMYSQCGSSGSIQNIHQTPSSSNHNSEDEDDSGDNKASAISFKERRREAHTQA</sequence>
<organism evidence="2">
    <name type="scientific">Pararge aegeria</name>
    <name type="common">speckled wood butterfly</name>
    <dbReference type="NCBI Taxonomy" id="116150"/>
    <lineage>
        <taxon>Eukaryota</taxon>
        <taxon>Metazoa</taxon>
        <taxon>Ecdysozoa</taxon>
        <taxon>Arthropoda</taxon>
        <taxon>Hexapoda</taxon>
        <taxon>Insecta</taxon>
        <taxon>Pterygota</taxon>
        <taxon>Neoptera</taxon>
        <taxon>Endopterygota</taxon>
        <taxon>Lepidoptera</taxon>
        <taxon>Glossata</taxon>
        <taxon>Ditrysia</taxon>
        <taxon>Papilionoidea</taxon>
        <taxon>Nymphalidae</taxon>
        <taxon>Satyrinae</taxon>
        <taxon>Satyrini</taxon>
        <taxon>Parargina</taxon>
        <taxon>Pararge</taxon>
    </lineage>
</organism>
<dbReference type="EMBL" id="GAIX01000159">
    <property type="protein sequence ID" value="JAA92401.1"/>
    <property type="molecule type" value="Transcribed_RNA"/>
</dbReference>
<dbReference type="AlphaFoldDB" id="S4PIL8"/>
<feature type="compositionally biased region" description="Polar residues" evidence="1">
    <location>
        <begin position="41"/>
        <end position="51"/>
    </location>
</feature>